<dbReference type="Proteomes" id="UP000316925">
    <property type="component" value="Unassembled WGS sequence"/>
</dbReference>
<feature type="non-terminal residue" evidence="3">
    <location>
        <position position="236"/>
    </location>
</feature>
<evidence type="ECO:0000313" key="3">
    <source>
        <dbReference type="EMBL" id="TET94087.1"/>
    </source>
</evidence>
<accession>A0A523YRG1</accession>
<feature type="compositionally biased region" description="Polar residues" evidence="1">
    <location>
        <begin position="227"/>
        <end position="236"/>
    </location>
</feature>
<dbReference type="EMBL" id="SOIJ01000037">
    <property type="protein sequence ID" value="TET94087.1"/>
    <property type="molecule type" value="Genomic_DNA"/>
</dbReference>
<reference evidence="3 4" key="1">
    <citation type="submission" date="2019-03" db="EMBL/GenBank/DDBJ databases">
        <title>Metabolic potential of uncultured bacteria and archaea associated with petroleum seepage in deep-sea sediments.</title>
        <authorList>
            <person name="Dong X."/>
            <person name="Hubert C."/>
        </authorList>
    </citation>
    <scope>NUCLEOTIDE SEQUENCE [LARGE SCALE GENOMIC DNA]</scope>
    <source>
        <strain evidence="3">E29_bin28</strain>
    </source>
</reference>
<keyword evidence="2" id="KW-0472">Membrane</keyword>
<sequence length="236" mass="26138">MASRKKVKRGKLGTGKKNRVGKLKVETFSLLISILIHLGLLAAPIFLSPPKSVKYVKSIKVDYIISLPKINHHLRESLGKSIISPLTMASGGENKERLKPSSILTKKPSVSSSLRSQDRSLSPEETSNHRKRKSLSLFSPPTKVRESTMESNPLREGTSKMVSKIAGVNLSIDKASILSSFSPLTRVRKFPLLRKIEASVYLAREENLSQKRLADHTPSLATEPVGLNQTLPLRQR</sequence>
<feature type="compositionally biased region" description="Basic and acidic residues" evidence="1">
    <location>
        <begin position="116"/>
        <end position="128"/>
    </location>
</feature>
<keyword evidence="2" id="KW-1133">Transmembrane helix</keyword>
<keyword evidence="2" id="KW-0812">Transmembrane</keyword>
<name>A0A523YRG1_UNCAE</name>
<organism evidence="3 4">
    <name type="scientific">Aerophobetes bacterium</name>
    <dbReference type="NCBI Taxonomy" id="2030807"/>
    <lineage>
        <taxon>Bacteria</taxon>
        <taxon>Candidatus Aerophobota</taxon>
    </lineage>
</organism>
<proteinExistence type="predicted"/>
<evidence type="ECO:0000256" key="1">
    <source>
        <dbReference type="SAM" id="MobiDB-lite"/>
    </source>
</evidence>
<protein>
    <submittedName>
        <fullName evidence="3">Uncharacterized protein</fullName>
    </submittedName>
</protein>
<feature type="region of interest" description="Disordered" evidence="1">
    <location>
        <begin position="213"/>
        <end position="236"/>
    </location>
</feature>
<dbReference type="AlphaFoldDB" id="A0A523YRG1"/>
<feature type="transmembrane region" description="Helical" evidence="2">
    <location>
        <begin position="27"/>
        <end position="47"/>
    </location>
</feature>
<evidence type="ECO:0000313" key="4">
    <source>
        <dbReference type="Proteomes" id="UP000316925"/>
    </source>
</evidence>
<feature type="region of interest" description="Disordered" evidence="1">
    <location>
        <begin position="91"/>
        <end position="158"/>
    </location>
</feature>
<evidence type="ECO:0000256" key="2">
    <source>
        <dbReference type="SAM" id="Phobius"/>
    </source>
</evidence>
<gene>
    <name evidence="3" type="ORF">E3J33_00715</name>
</gene>
<comment type="caution">
    <text evidence="3">The sequence shown here is derived from an EMBL/GenBank/DDBJ whole genome shotgun (WGS) entry which is preliminary data.</text>
</comment>